<feature type="transmembrane region" description="Helical" evidence="3">
    <location>
        <begin position="177"/>
        <end position="197"/>
    </location>
</feature>
<gene>
    <name evidence="5" type="ORF">RSOLAG1IB_01812</name>
</gene>
<dbReference type="PANTHER" id="PTHR11360">
    <property type="entry name" value="MONOCARBOXYLATE TRANSPORTER"/>
    <property type="match status" value="1"/>
</dbReference>
<accession>A0A0B7FDW2</accession>
<dbReference type="EMBL" id="LN679101">
    <property type="protein sequence ID" value="CEL55800.1"/>
    <property type="molecule type" value="Genomic_DNA"/>
</dbReference>
<name>A0A0B7FDW2_THACB</name>
<dbReference type="Proteomes" id="UP000059188">
    <property type="component" value="Unassembled WGS sequence"/>
</dbReference>
<keyword evidence="3" id="KW-1133">Transmembrane helix</keyword>
<dbReference type="PANTHER" id="PTHR11360:SF234">
    <property type="entry name" value="MFS-TYPE TRANSPORTER DBAD-RELATED"/>
    <property type="match status" value="1"/>
</dbReference>
<dbReference type="InterPro" id="IPR011701">
    <property type="entry name" value="MFS"/>
</dbReference>
<feature type="transmembrane region" description="Helical" evidence="3">
    <location>
        <begin position="377"/>
        <end position="397"/>
    </location>
</feature>
<feature type="transmembrane region" description="Helical" evidence="3">
    <location>
        <begin position="301"/>
        <end position="328"/>
    </location>
</feature>
<evidence type="ECO:0000313" key="6">
    <source>
        <dbReference type="Proteomes" id="UP000059188"/>
    </source>
</evidence>
<proteinExistence type="inferred from homology"/>
<dbReference type="SUPFAM" id="SSF103473">
    <property type="entry name" value="MFS general substrate transporter"/>
    <property type="match status" value="1"/>
</dbReference>
<evidence type="ECO:0000313" key="5">
    <source>
        <dbReference type="EMBL" id="CEL55800.1"/>
    </source>
</evidence>
<feature type="transmembrane region" description="Helical" evidence="3">
    <location>
        <begin position="466"/>
        <end position="491"/>
    </location>
</feature>
<feature type="transmembrane region" description="Helical" evidence="3">
    <location>
        <begin position="110"/>
        <end position="131"/>
    </location>
</feature>
<dbReference type="AlphaFoldDB" id="A0A0B7FDW2"/>
<dbReference type="Pfam" id="PF07690">
    <property type="entry name" value="MFS_1"/>
    <property type="match status" value="1"/>
</dbReference>
<dbReference type="OrthoDB" id="6509908at2759"/>
<evidence type="ECO:0000256" key="1">
    <source>
        <dbReference type="ARBA" id="ARBA00004141"/>
    </source>
</evidence>
<evidence type="ECO:0000256" key="2">
    <source>
        <dbReference type="ARBA" id="ARBA00006727"/>
    </source>
</evidence>
<keyword evidence="3" id="KW-0812">Transmembrane</keyword>
<comment type="similarity">
    <text evidence="2">Belongs to the major facilitator superfamily. Monocarboxylate porter (TC 2.A.1.13) family.</text>
</comment>
<comment type="subcellular location">
    <subcellularLocation>
        <location evidence="1">Membrane</location>
        <topology evidence="1">Multi-pass membrane protein</topology>
    </subcellularLocation>
</comment>
<protein>
    <submittedName>
        <fullName evidence="5">Riboflavin transporter MCH5</fullName>
    </submittedName>
</protein>
<keyword evidence="3" id="KW-0472">Membrane</keyword>
<feature type="transmembrane region" description="Helical" evidence="3">
    <location>
        <begin position="403"/>
        <end position="426"/>
    </location>
</feature>
<feature type="transmembrane region" description="Helical" evidence="3">
    <location>
        <begin position="438"/>
        <end position="460"/>
    </location>
</feature>
<feature type="transmembrane region" description="Helical" evidence="3">
    <location>
        <begin position="151"/>
        <end position="170"/>
    </location>
</feature>
<dbReference type="CDD" id="cd17352">
    <property type="entry name" value="MFS_MCT_SLC16"/>
    <property type="match status" value="1"/>
</dbReference>
<reference evidence="5 6" key="1">
    <citation type="submission" date="2014-11" db="EMBL/GenBank/DDBJ databases">
        <authorList>
            <person name="Wibberg Daniel"/>
        </authorList>
    </citation>
    <scope>NUCLEOTIDE SEQUENCE [LARGE SCALE GENOMIC DNA]</scope>
    <source>
        <strain evidence="5">Rhizoctonia solani AG1-IB 7/3/14</strain>
    </source>
</reference>
<dbReference type="InterPro" id="IPR050327">
    <property type="entry name" value="Proton-linked_MCT"/>
</dbReference>
<feature type="transmembrane region" description="Helical" evidence="3">
    <location>
        <begin position="269"/>
        <end position="289"/>
    </location>
</feature>
<dbReference type="Gene3D" id="1.20.1250.20">
    <property type="entry name" value="MFS general substrate transporter like domains"/>
    <property type="match status" value="2"/>
</dbReference>
<sequence>MSDRTLYNPFNPYDPYDPYDPYSPYGPYNSYSLINPYNPYTVYGTPDSRSPAQSIFDEERRLIGGTAHSRIGSLQGNDWQNTDLGPEQRLLEEKPEEPAKDEFPDGGLRAWMVVIGSMCVTFGTFGFVNAWGVFQSYYHEEILADVSPSAISWIGSIQYALVFFPGLLVGRLFDLGYFRIPQITASVVLVGGTFLTAECKEYWQFLICQGVGVGFASGFLFGPAIAVVSHWFQKRRGLAFGIIASGASIGGTVIPITVRKLIPLIGFPWAMRVIGFIELVVLGTSILTLRRRLPGRKSSGGLLNLSSFLHIPYSLYVLAAVISFLGLYTVLTYLEVYGREGVGLPVEFSIYLIPIANAASLVGRVGSGYVTDKLGPLNTLIPSTFVAGICTFIWPFARTKGALIAVSCVYGIACGTFVGMLPAPVARMGSPEDIGRRTGMLMTIAAIGALAGPPISGAILGKTDSYVSVGIYAGSMIIVCVLMLIAVKYAALKKFSGKF</sequence>
<evidence type="ECO:0000259" key="4">
    <source>
        <dbReference type="PROSITE" id="PS50850"/>
    </source>
</evidence>
<feature type="transmembrane region" description="Helical" evidence="3">
    <location>
        <begin position="238"/>
        <end position="257"/>
    </location>
</feature>
<organism evidence="5 6">
    <name type="scientific">Thanatephorus cucumeris (strain AG1-IB / isolate 7/3/14)</name>
    <name type="common">Lettuce bottom rot fungus</name>
    <name type="synonym">Rhizoctonia solani</name>
    <dbReference type="NCBI Taxonomy" id="1108050"/>
    <lineage>
        <taxon>Eukaryota</taxon>
        <taxon>Fungi</taxon>
        <taxon>Dikarya</taxon>
        <taxon>Basidiomycota</taxon>
        <taxon>Agaricomycotina</taxon>
        <taxon>Agaricomycetes</taxon>
        <taxon>Cantharellales</taxon>
        <taxon>Ceratobasidiaceae</taxon>
        <taxon>Rhizoctonia</taxon>
        <taxon>Rhizoctonia solani AG-1</taxon>
    </lineage>
</organism>
<feature type="transmembrane region" description="Helical" evidence="3">
    <location>
        <begin position="203"/>
        <end position="226"/>
    </location>
</feature>
<evidence type="ECO:0000256" key="3">
    <source>
        <dbReference type="SAM" id="Phobius"/>
    </source>
</evidence>
<keyword evidence="6" id="KW-1185">Reference proteome</keyword>
<feature type="domain" description="Major facilitator superfamily (MFS) profile" evidence="4">
    <location>
        <begin position="109"/>
        <end position="491"/>
    </location>
</feature>
<dbReference type="GO" id="GO:0022857">
    <property type="term" value="F:transmembrane transporter activity"/>
    <property type="evidence" value="ECO:0007669"/>
    <property type="project" value="InterPro"/>
</dbReference>
<dbReference type="PROSITE" id="PS50850">
    <property type="entry name" value="MFS"/>
    <property type="match status" value="1"/>
</dbReference>
<dbReference type="InterPro" id="IPR020846">
    <property type="entry name" value="MFS_dom"/>
</dbReference>
<dbReference type="GO" id="GO:0016020">
    <property type="term" value="C:membrane"/>
    <property type="evidence" value="ECO:0007669"/>
    <property type="project" value="UniProtKB-SubCell"/>
</dbReference>
<dbReference type="InterPro" id="IPR036259">
    <property type="entry name" value="MFS_trans_sf"/>
</dbReference>